<gene>
    <name evidence="1" type="ORF">HMPREF1872_00710</name>
</gene>
<proteinExistence type="predicted"/>
<comment type="caution">
    <text evidence="1">The sequence shown here is derived from an EMBL/GenBank/DDBJ whole genome shotgun (WGS) entry which is preliminary data.</text>
</comment>
<evidence type="ECO:0000313" key="2">
    <source>
        <dbReference type="Proteomes" id="UP000070080"/>
    </source>
</evidence>
<name>A0A133YDU7_9FIRM</name>
<organism evidence="1 2">
    <name type="scientific">Amygdalobacter nucleatus</name>
    <dbReference type="NCBI Taxonomy" id="3029274"/>
    <lineage>
        <taxon>Bacteria</taxon>
        <taxon>Bacillati</taxon>
        <taxon>Bacillota</taxon>
        <taxon>Clostridia</taxon>
        <taxon>Eubacteriales</taxon>
        <taxon>Oscillospiraceae</taxon>
        <taxon>Amygdalobacter</taxon>
    </lineage>
</organism>
<dbReference type="RefSeq" id="WP_066713939.1">
    <property type="nucleotide sequence ID" value="NZ_JARFNM010000001.1"/>
</dbReference>
<protein>
    <submittedName>
        <fullName evidence="1">Uncharacterized protein</fullName>
    </submittedName>
</protein>
<keyword evidence="2" id="KW-1185">Reference proteome</keyword>
<dbReference type="AlphaFoldDB" id="A0A133YDU7"/>
<dbReference type="STRING" id="1497955.HMPREF1872_00710"/>
<evidence type="ECO:0000313" key="1">
    <source>
        <dbReference type="EMBL" id="KXB41331.1"/>
    </source>
</evidence>
<reference evidence="2" key="1">
    <citation type="submission" date="2016-01" db="EMBL/GenBank/DDBJ databases">
        <authorList>
            <person name="Mitreva M."/>
            <person name="Pepin K.H."/>
            <person name="Mihindukulasuriya K.A."/>
            <person name="Fulton R."/>
            <person name="Fronick C."/>
            <person name="O'Laughlin M."/>
            <person name="Miner T."/>
            <person name="Herter B."/>
            <person name="Rosa B.A."/>
            <person name="Cordes M."/>
            <person name="Tomlinson C."/>
            <person name="Wollam A."/>
            <person name="Palsikar V.B."/>
            <person name="Mardis E.R."/>
            <person name="Wilson R.K."/>
        </authorList>
    </citation>
    <scope>NUCLEOTIDE SEQUENCE [LARGE SCALE GENOMIC DNA]</scope>
    <source>
        <strain evidence="2">KA00274</strain>
    </source>
</reference>
<sequence>MTNFVLRKDYYDQAADKKGLDRYTLLQTELAKKAYKLNDETEAMNLLGQVAGRNWPNDDENCITTHSVIYNLTKKTAFWVTNEHYQEPAYHYHFAFK</sequence>
<accession>A0A133YDU7</accession>
<dbReference type="EMBL" id="LSCV01000017">
    <property type="protein sequence ID" value="KXB41331.1"/>
    <property type="molecule type" value="Genomic_DNA"/>
</dbReference>
<dbReference type="Proteomes" id="UP000070080">
    <property type="component" value="Unassembled WGS sequence"/>
</dbReference>